<keyword evidence="5 7" id="KW-1133">Transmembrane helix</keyword>
<dbReference type="EMBL" id="CP119312">
    <property type="protein sequence ID" value="WEK06551.1"/>
    <property type="molecule type" value="Genomic_DNA"/>
</dbReference>
<evidence type="ECO:0000256" key="1">
    <source>
        <dbReference type="ARBA" id="ARBA00004651"/>
    </source>
</evidence>
<sequence>MILRSETTHRLVLGVLGVGLFLAIWQVIGSYRLAGMTWPPLTDVLMFIADPARQTLFVRAMLASFASVAIGYFVGILSGVAAAMLGQVLPMMRPGLDRLIAFIHAVPLVALAPVFMVLANRDLTPPAISALGVFYMIYVATTSGLKAASHTHRDLFTALGSSPVKRFRRLELPAALPALVSGMKLAIPVAFIGTIVGEWFGASRGLGLLMVSAMQNFQIPLLWSAVLIVTTASLVLFGLMSLVERLVYGRFQ</sequence>
<dbReference type="AlphaFoldDB" id="A0AAJ5VX72"/>
<name>A0AAJ5VX72_9HYPH</name>
<gene>
    <name evidence="9" type="ORF">P0Y65_10005</name>
</gene>
<dbReference type="InterPro" id="IPR035906">
    <property type="entry name" value="MetI-like_sf"/>
</dbReference>
<feature type="domain" description="ABC transmembrane type-1" evidence="8">
    <location>
        <begin position="57"/>
        <end position="240"/>
    </location>
</feature>
<dbReference type="GO" id="GO:0005886">
    <property type="term" value="C:plasma membrane"/>
    <property type="evidence" value="ECO:0007669"/>
    <property type="project" value="UniProtKB-SubCell"/>
</dbReference>
<feature type="transmembrane region" description="Helical" evidence="7">
    <location>
        <begin position="60"/>
        <end position="86"/>
    </location>
</feature>
<organism evidence="9 10">
    <name type="scientific">Candidatus Devosia phytovorans</name>
    <dbReference type="NCBI Taxonomy" id="3121372"/>
    <lineage>
        <taxon>Bacteria</taxon>
        <taxon>Pseudomonadati</taxon>
        <taxon>Pseudomonadota</taxon>
        <taxon>Alphaproteobacteria</taxon>
        <taxon>Hyphomicrobiales</taxon>
        <taxon>Devosiaceae</taxon>
        <taxon>Devosia</taxon>
    </lineage>
</organism>
<dbReference type="PROSITE" id="PS50928">
    <property type="entry name" value="ABC_TM1"/>
    <property type="match status" value="1"/>
</dbReference>
<evidence type="ECO:0000256" key="7">
    <source>
        <dbReference type="RuleBase" id="RU363032"/>
    </source>
</evidence>
<comment type="subcellular location">
    <subcellularLocation>
        <location evidence="1 7">Cell membrane</location>
        <topology evidence="1 7">Multi-pass membrane protein</topology>
    </subcellularLocation>
</comment>
<dbReference type="Gene3D" id="1.10.3720.10">
    <property type="entry name" value="MetI-like"/>
    <property type="match status" value="1"/>
</dbReference>
<keyword evidence="3" id="KW-1003">Cell membrane</keyword>
<dbReference type="InterPro" id="IPR000515">
    <property type="entry name" value="MetI-like"/>
</dbReference>
<feature type="transmembrane region" description="Helical" evidence="7">
    <location>
        <begin position="98"/>
        <end position="119"/>
    </location>
</feature>
<protein>
    <submittedName>
        <fullName evidence="9">ABC transporter permease subunit</fullName>
    </submittedName>
</protein>
<evidence type="ECO:0000259" key="8">
    <source>
        <dbReference type="PROSITE" id="PS50928"/>
    </source>
</evidence>
<reference evidence="9" key="1">
    <citation type="submission" date="2023-03" db="EMBL/GenBank/DDBJ databases">
        <title>Andean soil-derived lignocellulolytic bacterial consortium as a source of novel taxa and putative plastic-active enzymes.</title>
        <authorList>
            <person name="Diaz-Garcia L."/>
            <person name="Chuvochina M."/>
            <person name="Feuerriegel G."/>
            <person name="Bunk B."/>
            <person name="Sproer C."/>
            <person name="Streit W.R."/>
            <person name="Rodriguez L.M."/>
            <person name="Overmann J."/>
            <person name="Jimenez D.J."/>
        </authorList>
    </citation>
    <scope>NUCLEOTIDE SEQUENCE</scope>
    <source>
        <strain evidence="9">MAG 4196</strain>
    </source>
</reference>
<evidence type="ECO:0000256" key="5">
    <source>
        <dbReference type="ARBA" id="ARBA00022989"/>
    </source>
</evidence>
<accession>A0AAJ5VX72</accession>
<feature type="transmembrane region" description="Helical" evidence="7">
    <location>
        <begin position="221"/>
        <end position="243"/>
    </location>
</feature>
<evidence type="ECO:0000256" key="2">
    <source>
        <dbReference type="ARBA" id="ARBA00022448"/>
    </source>
</evidence>
<evidence type="ECO:0000313" key="10">
    <source>
        <dbReference type="Proteomes" id="UP001217476"/>
    </source>
</evidence>
<dbReference type="SUPFAM" id="SSF161098">
    <property type="entry name" value="MetI-like"/>
    <property type="match status" value="1"/>
</dbReference>
<dbReference type="Proteomes" id="UP001217476">
    <property type="component" value="Chromosome"/>
</dbReference>
<dbReference type="CDD" id="cd06261">
    <property type="entry name" value="TM_PBP2"/>
    <property type="match status" value="1"/>
</dbReference>
<dbReference type="PANTHER" id="PTHR30151">
    <property type="entry name" value="ALKANE SULFONATE ABC TRANSPORTER-RELATED, MEMBRANE SUBUNIT"/>
    <property type="match status" value="1"/>
</dbReference>
<evidence type="ECO:0000313" key="9">
    <source>
        <dbReference type="EMBL" id="WEK06551.1"/>
    </source>
</evidence>
<keyword evidence="2 7" id="KW-0813">Transport</keyword>
<keyword evidence="6 7" id="KW-0472">Membrane</keyword>
<evidence type="ECO:0000256" key="3">
    <source>
        <dbReference type="ARBA" id="ARBA00022475"/>
    </source>
</evidence>
<comment type="similarity">
    <text evidence="7">Belongs to the binding-protein-dependent transport system permease family.</text>
</comment>
<dbReference type="GO" id="GO:0055085">
    <property type="term" value="P:transmembrane transport"/>
    <property type="evidence" value="ECO:0007669"/>
    <property type="project" value="InterPro"/>
</dbReference>
<feature type="transmembrane region" description="Helical" evidence="7">
    <location>
        <begin position="12"/>
        <end position="34"/>
    </location>
</feature>
<feature type="transmembrane region" description="Helical" evidence="7">
    <location>
        <begin position="175"/>
        <end position="201"/>
    </location>
</feature>
<proteinExistence type="inferred from homology"/>
<evidence type="ECO:0000256" key="4">
    <source>
        <dbReference type="ARBA" id="ARBA00022692"/>
    </source>
</evidence>
<dbReference type="PANTHER" id="PTHR30151:SF0">
    <property type="entry name" value="ABC TRANSPORTER PERMEASE PROTEIN MJ0413-RELATED"/>
    <property type="match status" value="1"/>
</dbReference>
<keyword evidence="4 7" id="KW-0812">Transmembrane</keyword>
<evidence type="ECO:0000256" key="6">
    <source>
        <dbReference type="ARBA" id="ARBA00023136"/>
    </source>
</evidence>
<dbReference type="Pfam" id="PF00528">
    <property type="entry name" value="BPD_transp_1"/>
    <property type="match status" value="1"/>
</dbReference>
<feature type="transmembrane region" description="Helical" evidence="7">
    <location>
        <begin position="125"/>
        <end position="145"/>
    </location>
</feature>